<feature type="domain" description="Response regulatory" evidence="2">
    <location>
        <begin position="140"/>
        <end position="254"/>
    </location>
</feature>
<dbReference type="SMART" id="SM00448">
    <property type="entry name" value="REC"/>
    <property type="match status" value="1"/>
</dbReference>
<dbReference type="NCBIfam" id="TIGR00254">
    <property type="entry name" value="GGDEF"/>
    <property type="match status" value="1"/>
</dbReference>
<keyword evidence="4" id="KW-0808">Transferase</keyword>
<dbReference type="CDD" id="cd01949">
    <property type="entry name" value="GGDEF"/>
    <property type="match status" value="1"/>
</dbReference>
<dbReference type="PROSITE" id="PS50887">
    <property type="entry name" value="GGDEF"/>
    <property type="match status" value="1"/>
</dbReference>
<dbReference type="GO" id="GO:0005886">
    <property type="term" value="C:plasma membrane"/>
    <property type="evidence" value="ECO:0007669"/>
    <property type="project" value="TreeGrafter"/>
</dbReference>
<gene>
    <name evidence="4" type="primary">pleD</name>
    <name evidence="4" type="ORF">CLPU_45c00010</name>
</gene>
<evidence type="ECO:0000313" key="4">
    <source>
        <dbReference type="EMBL" id="KNF06958.1"/>
    </source>
</evidence>
<dbReference type="EC" id="2.7.7.65" evidence="4"/>
<dbReference type="PANTHER" id="PTHR45138:SF9">
    <property type="entry name" value="DIGUANYLATE CYCLASE DGCM-RELATED"/>
    <property type="match status" value="1"/>
</dbReference>
<dbReference type="GO" id="GO:0052621">
    <property type="term" value="F:diguanylate cyclase activity"/>
    <property type="evidence" value="ECO:0007669"/>
    <property type="project" value="UniProtKB-EC"/>
</dbReference>
<dbReference type="PATRIC" id="fig|1503.3.peg.2215"/>
<dbReference type="InterPro" id="IPR043128">
    <property type="entry name" value="Rev_trsase/Diguanyl_cyclase"/>
</dbReference>
<dbReference type="PANTHER" id="PTHR45138">
    <property type="entry name" value="REGULATORY COMPONENTS OF SENSORY TRANSDUCTION SYSTEM"/>
    <property type="match status" value="1"/>
</dbReference>
<dbReference type="PROSITE" id="PS50110">
    <property type="entry name" value="RESPONSE_REGULATORY"/>
    <property type="match status" value="1"/>
</dbReference>
<evidence type="ECO:0000256" key="1">
    <source>
        <dbReference type="PROSITE-ProRule" id="PRU00169"/>
    </source>
</evidence>
<dbReference type="RefSeq" id="WP_050379111.1">
    <property type="nucleotide sequence ID" value="NZ_LGSS01000045.1"/>
</dbReference>
<dbReference type="Pfam" id="PF00072">
    <property type="entry name" value="Response_reg"/>
    <property type="match status" value="1"/>
</dbReference>
<comment type="caution">
    <text evidence="4">The sequence shown here is derived from an EMBL/GenBank/DDBJ whole genome shotgun (WGS) entry which is preliminary data.</text>
</comment>
<dbReference type="Gene3D" id="3.30.70.270">
    <property type="match status" value="1"/>
</dbReference>
<keyword evidence="5" id="KW-1185">Reference proteome</keyword>
<dbReference type="EMBL" id="LGSS01000045">
    <property type="protein sequence ID" value="KNF06958.1"/>
    <property type="molecule type" value="Genomic_DNA"/>
</dbReference>
<dbReference type="GO" id="GO:0043709">
    <property type="term" value="P:cell adhesion involved in single-species biofilm formation"/>
    <property type="evidence" value="ECO:0007669"/>
    <property type="project" value="TreeGrafter"/>
</dbReference>
<evidence type="ECO:0000313" key="5">
    <source>
        <dbReference type="Proteomes" id="UP000037267"/>
    </source>
</evidence>
<reference evidence="5" key="1">
    <citation type="submission" date="2015-07" db="EMBL/GenBank/DDBJ databases">
        <title>Draft genome sequence of the purine-degrading Gottschalkia purinilyticum DSM 1384 (formerly Clostridium purinilyticum).</title>
        <authorList>
            <person name="Poehlein A."/>
            <person name="Schiel-Bengelsdorf B."/>
            <person name="Bengelsdorf F.R."/>
            <person name="Daniel R."/>
            <person name="Duerre P."/>
        </authorList>
    </citation>
    <scope>NUCLEOTIDE SEQUENCE [LARGE SCALE GENOMIC DNA]</scope>
    <source>
        <strain evidence="5">DSM 1384</strain>
    </source>
</reference>
<dbReference type="GO" id="GO:0000160">
    <property type="term" value="P:phosphorelay signal transduction system"/>
    <property type="evidence" value="ECO:0007669"/>
    <property type="project" value="InterPro"/>
</dbReference>
<dbReference type="InterPro" id="IPR000160">
    <property type="entry name" value="GGDEF_dom"/>
</dbReference>
<organism evidence="4 5">
    <name type="scientific">Gottschalkia purinilytica</name>
    <name type="common">Clostridium purinilyticum</name>
    <dbReference type="NCBI Taxonomy" id="1503"/>
    <lineage>
        <taxon>Bacteria</taxon>
        <taxon>Bacillati</taxon>
        <taxon>Bacillota</taxon>
        <taxon>Tissierellia</taxon>
        <taxon>Tissierellales</taxon>
        <taxon>Gottschalkiaceae</taxon>
        <taxon>Gottschalkia</taxon>
    </lineage>
</organism>
<dbReference type="STRING" id="1503.CLPU_45c00010"/>
<dbReference type="CDD" id="cd17574">
    <property type="entry name" value="REC_OmpR"/>
    <property type="match status" value="1"/>
</dbReference>
<feature type="domain" description="GGDEF" evidence="3">
    <location>
        <begin position="294"/>
        <end position="428"/>
    </location>
</feature>
<dbReference type="SMART" id="SM00267">
    <property type="entry name" value="GGDEF"/>
    <property type="match status" value="1"/>
</dbReference>
<dbReference type="GO" id="GO:1902201">
    <property type="term" value="P:negative regulation of bacterial-type flagellum-dependent cell motility"/>
    <property type="evidence" value="ECO:0007669"/>
    <property type="project" value="TreeGrafter"/>
</dbReference>
<keyword evidence="1" id="KW-0597">Phosphoprotein</keyword>
<dbReference type="SUPFAM" id="SSF55073">
    <property type="entry name" value="Nucleotide cyclase"/>
    <property type="match status" value="1"/>
</dbReference>
<evidence type="ECO:0000259" key="3">
    <source>
        <dbReference type="PROSITE" id="PS50887"/>
    </source>
</evidence>
<name>A0A0L0W617_GOTPU</name>
<dbReference type="InterPro" id="IPR001789">
    <property type="entry name" value="Sig_transdc_resp-reg_receiver"/>
</dbReference>
<proteinExistence type="predicted"/>
<sequence length="434" mass="50836">MENKSKFARLLYKSKISFIEKYNLETQDMLDILLNYRITLDNKNHEDLKNFFYAIKKIGSMFEFERLSQVGGMYEEYLNTTKNITDDSHKVFSNIIKGIGIVKEELRSLRMELIKEENILISDSNYYIDNEKTEENKRKKILILDDDVLTLNIIKDAFEMRGHSIITTSKSYDAIKIITELDIDLIISDIVLPELDGFKILELLKRKNMHVPVIFLTAKQVIQDKIEALSKGVDDYITKPFNLEEVIARVERALERNDNYKARINRDTFTGAYNKTYFEKKIKEYQNNIKTDGIKLSVAFVDIDKFKEINDNYGHLVGDFILKELISELKEHLEDKDLIFRFGGDEFIILFFNKDEEAAYSIMESFRNSIINKKFRYNELKPHINISISTGITYVSEIDETSMIIERADKCLYRSKNSGRNSTICYSKVKNKLN</sequence>
<dbReference type="Pfam" id="PF00990">
    <property type="entry name" value="GGDEF"/>
    <property type="match status" value="1"/>
</dbReference>
<feature type="modified residue" description="4-aspartylphosphate" evidence="1">
    <location>
        <position position="189"/>
    </location>
</feature>
<dbReference type="FunFam" id="3.30.70.270:FF:000001">
    <property type="entry name" value="Diguanylate cyclase domain protein"/>
    <property type="match status" value="1"/>
</dbReference>
<accession>A0A0L0W617</accession>
<dbReference type="SUPFAM" id="SSF52172">
    <property type="entry name" value="CheY-like"/>
    <property type="match status" value="1"/>
</dbReference>
<dbReference type="InterPro" id="IPR050469">
    <property type="entry name" value="Diguanylate_Cyclase"/>
</dbReference>
<protein>
    <submittedName>
        <fullName evidence="4">Response regulator PleD</fullName>
        <ecNumber evidence="4">2.7.7.65</ecNumber>
    </submittedName>
</protein>
<dbReference type="Gene3D" id="3.40.50.2300">
    <property type="match status" value="1"/>
</dbReference>
<dbReference type="Proteomes" id="UP000037267">
    <property type="component" value="Unassembled WGS sequence"/>
</dbReference>
<keyword evidence="4" id="KW-0548">Nucleotidyltransferase</keyword>
<dbReference type="InterPro" id="IPR011006">
    <property type="entry name" value="CheY-like_superfamily"/>
</dbReference>
<dbReference type="AlphaFoldDB" id="A0A0L0W617"/>
<dbReference type="InterPro" id="IPR029787">
    <property type="entry name" value="Nucleotide_cyclase"/>
</dbReference>
<evidence type="ECO:0000259" key="2">
    <source>
        <dbReference type="PROSITE" id="PS50110"/>
    </source>
</evidence>
<dbReference type="OrthoDB" id="9783388at2"/>